<dbReference type="NCBIfam" id="NF041937">
    <property type="entry name" value="MXAN_6627.5_fam"/>
    <property type="match status" value="1"/>
</dbReference>
<keyword evidence="2" id="KW-1133">Transmembrane helix</keyword>
<evidence type="ECO:0000256" key="2">
    <source>
        <dbReference type="SAM" id="Phobius"/>
    </source>
</evidence>
<proteinExistence type="predicted"/>
<evidence type="ECO:0000256" key="1">
    <source>
        <dbReference type="SAM" id="MobiDB-lite"/>
    </source>
</evidence>
<keyword evidence="2" id="KW-0472">Membrane</keyword>
<sequence length="78" mass="8260">MGEGGADRDNEEGEPGTGRVNTVCRSTRDCSPRFTCQDGTCRYTGVREATTTGCMLGPEAALVLVGLAAVAVPRRKKR</sequence>
<dbReference type="EMBL" id="MH908883">
    <property type="protein sequence ID" value="AYM52760.1"/>
    <property type="molecule type" value="Genomic_DNA"/>
</dbReference>
<accession>A0A3Q8I2F7</accession>
<feature type="transmembrane region" description="Helical" evidence="2">
    <location>
        <begin position="55"/>
        <end position="72"/>
    </location>
</feature>
<name>A0A3Q8I2F7_9BACT</name>
<feature type="region of interest" description="Disordered" evidence="1">
    <location>
        <begin position="1"/>
        <end position="22"/>
    </location>
</feature>
<dbReference type="AlphaFoldDB" id="A0A3Q8I2F7"/>
<keyword evidence="2" id="KW-0812">Transmembrane</keyword>
<organism evidence="3">
    <name type="scientific">Archangium disciforme</name>
    <dbReference type="NCBI Taxonomy" id="38"/>
    <lineage>
        <taxon>Bacteria</taxon>
        <taxon>Pseudomonadati</taxon>
        <taxon>Myxococcota</taxon>
        <taxon>Myxococcia</taxon>
        <taxon>Myxococcales</taxon>
        <taxon>Cystobacterineae</taxon>
        <taxon>Archangiaceae</taxon>
        <taxon>Archangium</taxon>
    </lineage>
</organism>
<dbReference type="InterPro" id="IPR049656">
    <property type="entry name" value="MXAN_6627.5-like"/>
</dbReference>
<protein>
    <submittedName>
        <fullName evidence="3">Uncharacterized protein</fullName>
    </submittedName>
</protein>
<evidence type="ECO:0000313" key="3">
    <source>
        <dbReference type="EMBL" id="AYM52760.1"/>
    </source>
</evidence>
<reference evidence="3" key="1">
    <citation type="journal article" date="2018" name="J. Ind. Microbiol. Biotechnol.">
        <title>Genome mining reveals uncommon alkylpyrones as type III PKS products from myxobacteria.</title>
        <authorList>
            <person name="Hug J.J."/>
            <person name="Panter F."/>
            <person name="Krug D."/>
            <person name="Muller R."/>
        </authorList>
    </citation>
    <scope>NUCLEOTIDE SEQUENCE</scope>
    <source>
        <strain evidence="3">MCy8408</strain>
    </source>
</reference>